<dbReference type="GO" id="GO:0045944">
    <property type="term" value="P:positive regulation of transcription by RNA polymerase II"/>
    <property type="evidence" value="ECO:0007669"/>
    <property type="project" value="TreeGrafter"/>
</dbReference>
<dbReference type="VEuPathDB" id="VectorBase:AALB000244"/>
<feature type="compositionally biased region" description="Low complexity" evidence="1">
    <location>
        <begin position="890"/>
        <end position="903"/>
    </location>
</feature>
<feature type="compositionally biased region" description="Polar residues" evidence="1">
    <location>
        <begin position="870"/>
        <end position="886"/>
    </location>
</feature>
<dbReference type="GO" id="GO:0035097">
    <property type="term" value="C:histone methyltransferase complex"/>
    <property type="evidence" value="ECO:0007669"/>
    <property type="project" value="TreeGrafter"/>
</dbReference>
<reference evidence="3 4" key="1">
    <citation type="journal article" date="2017" name="G3 (Bethesda)">
        <title>The Physical Genome Mapping of Anopheles albimanus Corrected Scaffold Misassemblies and Identified Interarm Rearrangements in Genus Anopheles.</title>
        <authorList>
            <person name="Artemov G.N."/>
            <person name="Peery A.N."/>
            <person name="Jiang X."/>
            <person name="Tu Z."/>
            <person name="Stegniy V.N."/>
            <person name="Sharakhova M.V."/>
            <person name="Sharakhov I.V."/>
        </authorList>
    </citation>
    <scope>NUCLEOTIDE SEQUENCE [LARGE SCALE GENOMIC DNA]</scope>
    <source>
        <strain evidence="3 4">ALBI9_A</strain>
    </source>
</reference>
<feature type="compositionally biased region" description="Basic residues" evidence="1">
    <location>
        <begin position="1167"/>
        <end position="1176"/>
    </location>
</feature>
<evidence type="ECO:0000256" key="1">
    <source>
        <dbReference type="SAM" id="MobiDB-lite"/>
    </source>
</evidence>
<reference evidence="3" key="2">
    <citation type="submission" date="2022-08" db="UniProtKB">
        <authorList>
            <consortium name="EnsemblMetazoa"/>
        </authorList>
    </citation>
    <scope>IDENTIFICATION</scope>
    <source>
        <strain evidence="3">STECLA/ALBI9_A</strain>
    </source>
</reference>
<name>A0A182F1C0_ANOAL</name>
<evidence type="ECO:0000259" key="2">
    <source>
        <dbReference type="Pfam" id="PF13820"/>
    </source>
</evidence>
<feature type="region of interest" description="Disordered" evidence="1">
    <location>
        <begin position="519"/>
        <end position="540"/>
    </location>
</feature>
<organism evidence="3 4">
    <name type="scientific">Anopheles albimanus</name>
    <name type="common">New world malaria mosquito</name>
    <dbReference type="NCBI Taxonomy" id="7167"/>
    <lineage>
        <taxon>Eukaryota</taxon>
        <taxon>Metazoa</taxon>
        <taxon>Ecdysozoa</taxon>
        <taxon>Arthropoda</taxon>
        <taxon>Hexapoda</taxon>
        <taxon>Insecta</taxon>
        <taxon>Pterygota</taxon>
        <taxon>Neoptera</taxon>
        <taxon>Endopterygota</taxon>
        <taxon>Diptera</taxon>
        <taxon>Nematocera</taxon>
        <taxon>Culicoidea</taxon>
        <taxon>Culicidae</taxon>
        <taxon>Anophelinae</taxon>
        <taxon>Anopheles</taxon>
    </lineage>
</organism>
<feature type="compositionally biased region" description="Low complexity" evidence="1">
    <location>
        <begin position="14"/>
        <end position="26"/>
    </location>
</feature>
<dbReference type="EnsemblMetazoa" id="AALB000244-RA">
    <property type="protein sequence ID" value="AALB000244-PA"/>
    <property type="gene ID" value="AALB000244"/>
</dbReference>
<feature type="compositionally biased region" description="Gly residues" evidence="1">
    <location>
        <begin position="934"/>
        <end position="944"/>
    </location>
</feature>
<dbReference type="VEuPathDB" id="VectorBase:AALB20_026356"/>
<accession>A0A182F1C0</accession>
<feature type="compositionally biased region" description="Low complexity" evidence="1">
    <location>
        <begin position="216"/>
        <end position="231"/>
    </location>
</feature>
<feature type="region of interest" description="Disordered" evidence="1">
    <location>
        <begin position="831"/>
        <end position="984"/>
    </location>
</feature>
<dbReference type="AlphaFoldDB" id="A0A182F1C0"/>
<feature type="domain" description="Nuclear receptor coactivator 6 TRADD-N" evidence="2">
    <location>
        <begin position="46"/>
        <end position="159"/>
    </location>
</feature>
<dbReference type="GO" id="GO:0003713">
    <property type="term" value="F:transcription coactivator activity"/>
    <property type="evidence" value="ECO:0007669"/>
    <property type="project" value="InterPro"/>
</dbReference>
<feature type="region of interest" description="Disordered" evidence="1">
    <location>
        <begin position="1"/>
        <end position="38"/>
    </location>
</feature>
<feature type="compositionally biased region" description="Basic and acidic residues" evidence="1">
    <location>
        <begin position="1060"/>
        <end position="1084"/>
    </location>
</feature>
<evidence type="ECO:0000313" key="3">
    <source>
        <dbReference type="EnsemblMetazoa" id="AALB000244-PA"/>
    </source>
</evidence>
<feature type="region of interest" description="Disordered" evidence="1">
    <location>
        <begin position="1058"/>
        <end position="1176"/>
    </location>
</feature>
<dbReference type="InterPro" id="IPR032715">
    <property type="entry name" value="NCOA6_TRADD-N"/>
</dbReference>
<feature type="region of interest" description="Disordered" evidence="1">
    <location>
        <begin position="179"/>
        <end position="283"/>
    </location>
</feature>
<dbReference type="Pfam" id="PF13820">
    <property type="entry name" value="NCOA6_TRADD-N"/>
    <property type="match status" value="1"/>
</dbReference>
<feature type="compositionally biased region" description="Polar residues" evidence="1">
    <location>
        <begin position="531"/>
        <end position="540"/>
    </location>
</feature>
<dbReference type="Proteomes" id="UP000069272">
    <property type="component" value="Chromosome 2L"/>
</dbReference>
<feature type="compositionally biased region" description="Low complexity" evidence="1">
    <location>
        <begin position="945"/>
        <end position="966"/>
    </location>
</feature>
<feature type="compositionally biased region" description="Low complexity" evidence="1">
    <location>
        <begin position="179"/>
        <end position="198"/>
    </location>
</feature>
<feature type="compositionally biased region" description="Basic and acidic residues" evidence="1">
    <location>
        <begin position="800"/>
        <end position="813"/>
    </location>
</feature>
<protein>
    <recommendedName>
        <fullName evidence="2">Nuclear receptor coactivator 6 TRADD-N domain-containing protein</fullName>
    </recommendedName>
</protein>
<sequence>MAADSDGEQQKRTNSSSNSSNSSSSSPRRSDVDGGGGGGASTLKAVVICEGNLHDPDFPARLESLIENLATLVEDEKDDESEERLKVDKVEPWNSVRVTLSIPKEAAVRLRRLAAEGNSALRALGILSVQLEGETVLSLRLAGQQEIVLRTDNAAGDVGGPSNSGGGVAGLGELARVLSQQQQQQQQQHQAVLSQPQQHLQQPTNLYHPQHHHHQPQQPLQQHLQHLQQQQHHQHHHVQQQQLLLGSSDGAVAGTSSSSKPKPLSNGPLPLVDGSTASPTVGGASASAVFKSPNTICPMDGKVPAHVPNTVAGDACEYPFESMTQARVIQRRENTLGLVGSGGAPPNAVGAVGGGLKPANGHFVVPSAVAGPNAVQPPPPPPYQTVVAAGGGIKGPSPVVGGMSGGTLMAGHQQQQQSMMVVAGPTPVGGAAGAVLTGNNVAISSPLLVNLLQNENLQQPSQQQAQLQQVRSGQQLKGGVIPMGAVGSSATPTAASVMTTKSSFQEFARYQMQYNLSQQQLSGSKPMETAPQDQQQSSIDTATSVADSLELGNCLVDLPDLAKNDLDSLLPSDLDSALFDTKLDDLDELDLMDQQQQQQQQSSVESLPLGGSAALPGVLLGGAGDGGTMSLGAVSSIVGSSSTVGTIAGTAAVAPAAGTSVSGDRRRKSPQILVNPLTGELEETAMEEGAEVGEDGTGKGDAAVVSAAKQGKLLISGSARVPDFPPEMANSLYSDDDTSGGSAGPFASRFPSSDVSDTDNVASFGGIMPAVGSTSMAATGATGKAGKTKKGGRVKTGVGTKEKAKDKPRERVKAAGSLKTAKQVKAKVLSTSIDGGSSSSPAKGGSGGTEIKLRLNPNGIVCPEKKRRLSNGTAASTAVSDANQPEVNVAVSSASTDSSGSAAQGEDSGIESMDALSEKSPHQLSSLSPQGRNANGGCGGGSGGASSVSSNSSTNGSSSSSSSSGSEVACDGKQMLQIGDTPEDDYQDIEAVLAKMEGLNDGEAKLNGEHLPVVRSETLRKLLQQQPDPEALDRANLSKILDDMETDQSLVVTDNGLQEDSLHSENHDETSKALRQKNVEEAVEPKQTITVKRSATEVRDEISEHHAGGGSSLKGGVAGTGATESKALANAGTGGTTQTGNEASTTVELRRKTRSAAGLEVNMTEGRRRRISRDSK</sequence>
<dbReference type="STRING" id="7167.A0A182F1C0"/>
<evidence type="ECO:0000313" key="4">
    <source>
        <dbReference type="Proteomes" id="UP000069272"/>
    </source>
</evidence>
<dbReference type="GO" id="GO:0005667">
    <property type="term" value="C:transcription regulator complex"/>
    <property type="evidence" value="ECO:0007669"/>
    <property type="project" value="TreeGrafter"/>
</dbReference>
<keyword evidence="4" id="KW-1185">Reference proteome</keyword>
<dbReference type="InterPro" id="IPR026638">
    <property type="entry name" value="NCOA6"/>
</dbReference>
<dbReference type="PANTHER" id="PTHR15690">
    <property type="entry name" value="NUCLEAR RECEPTOR COACTIVATOR 6"/>
    <property type="match status" value="1"/>
</dbReference>
<feature type="region of interest" description="Disordered" evidence="1">
    <location>
        <begin position="779"/>
        <end position="819"/>
    </location>
</feature>
<dbReference type="PANTHER" id="PTHR15690:SF0">
    <property type="entry name" value="NUCLEAR RECEPTOR COACTIVATOR 6"/>
    <property type="match status" value="1"/>
</dbReference>
<feature type="compositionally biased region" description="Low complexity" evidence="1">
    <location>
        <begin position="831"/>
        <end position="843"/>
    </location>
</feature>
<feature type="region of interest" description="Disordered" evidence="1">
    <location>
        <begin position="718"/>
        <end position="755"/>
    </location>
</feature>
<feature type="compositionally biased region" description="Basic and acidic residues" evidence="1">
    <location>
        <begin position="1094"/>
        <end position="1107"/>
    </location>
</feature>
<feature type="compositionally biased region" description="Polar residues" evidence="1">
    <location>
        <begin position="922"/>
        <end position="933"/>
    </location>
</feature>
<feature type="compositionally biased region" description="Gly residues" evidence="1">
    <location>
        <begin position="1108"/>
        <end position="1119"/>
    </location>
</feature>
<proteinExistence type="predicted"/>